<accession>A0A9N9D592</accession>
<comment type="caution">
    <text evidence="2">The sequence shown here is derived from an EMBL/GenBank/DDBJ whole genome shotgun (WGS) entry which is preliminary data.</text>
</comment>
<evidence type="ECO:0000256" key="1">
    <source>
        <dbReference type="SAM" id="MobiDB-lite"/>
    </source>
</evidence>
<gene>
    <name evidence="2" type="ORF">FMOSSE_LOCUS10109</name>
</gene>
<reference evidence="2" key="1">
    <citation type="submission" date="2021-06" db="EMBL/GenBank/DDBJ databases">
        <authorList>
            <person name="Kallberg Y."/>
            <person name="Tangrot J."/>
            <person name="Rosling A."/>
        </authorList>
    </citation>
    <scope>NUCLEOTIDE SEQUENCE</scope>
    <source>
        <strain evidence="2">87-6 pot B 2015</strain>
    </source>
</reference>
<name>A0A9N9D592_FUNMO</name>
<evidence type="ECO:0000313" key="2">
    <source>
        <dbReference type="EMBL" id="CAG8623437.1"/>
    </source>
</evidence>
<protein>
    <submittedName>
        <fullName evidence="2">11985_t:CDS:1</fullName>
    </submittedName>
</protein>
<evidence type="ECO:0000313" key="3">
    <source>
        <dbReference type="Proteomes" id="UP000789375"/>
    </source>
</evidence>
<keyword evidence="3" id="KW-1185">Reference proteome</keyword>
<feature type="region of interest" description="Disordered" evidence="1">
    <location>
        <begin position="613"/>
        <end position="638"/>
    </location>
</feature>
<organism evidence="2 3">
    <name type="scientific">Funneliformis mosseae</name>
    <name type="common">Endomycorrhizal fungus</name>
    <name type="synonym">Glomus mosseae</name>
    <dbReference type="NCBI Taxonomy" id="27381"/>
    <lineage>
        <taxon>Eukaryota</taxon>
        <taxon>Fungi</taxon>
        <taxon>Fungi incertae sedis</taxon>
        <taxon>Mucoromycota</taxon>
        <taxon>Glomeromycotina</taxon>
        <taxon>Glomeromycetes</taxon>
        <taxon>Glomerales</taxon>
        <taxon>Glomeraceae</taxon>
        <taxon>Funneliformis</taxon>
    </lineage>
</organism>
<proteinExistence type="predicted"/>
<sequence length="638" mass="74936">MQSIYNELSIEIFKCIPNPINLLVSSRKWYNISQDPHARAKWLIYKYGRAHAFFHAVRFGNSFITIEVIQALISKNAILSRYFVQRLLMHFGSYDENLIKLKVEHNVNQIDYDRLRALQKKLSSPWGSNISLEIFTKLITEGYNILNDPELATKGNDMELFHFLSAGPLVINHAPDKLRQNLNLIKDLILKKKFVPFPPRPKPTYEDTVEYIQLIQARAHEEYPPKDGYENSRQLNVVARAILIHPDLVILWKEIGYREICSDVNELVMQGALLIFFPPTPPNNWECPDVRTIVDRLKHLTELGFQLTSNVMEEALHLFEHRLNEIGDLLMESFQVIQNSSQVIRNLSKSELASSCLIQAIKPERNLKKTDLLEFLIDKIDQPIEALKSALDHYKVGFKFNYETIKSTQKIRSLSVNSNLYYWILKNYGPNSEVTQKCFDDIFESRIWVDLKLQKTPDREVPEGLTIGAFNSICSIYLEFCNEKVPFKNSYLQYLQLAKNHEIIHPFFKINLHHVFDLPPEKFSLKITYEYVRPEIKLNRAQRNKRKSNEISNQQAHNESERKNWFELLEKIYYHKLHTDNSDITENFKESFESFWDKIILANIPELKYLSNNSNRNNENEPQQFTQFSEGFSKKQRQ</sequence>
<dbReference type="EMBL" id="CAJVPP010003207">
    <property type="protein sequence ID" value="CAG8623437.1"/>
    <property type="molecule type" value="Genomic_DNA"/>
</dbReference>
<dbReference type="AlphaFoldDB" id="A0A9N9D592"/>
<dbReference type="Proteomes" id="UP000789375">
    <property type="component" value="Unassembled WGS sequence"/>
</dbReference>